<dbReference type="AlphaFoldDB" id="A0A1G6HMY5"/>
<proteinExistence type="predicted"/>
<organism evidence="1 2">
    <name type="scientific">Acinetobacter marinus</name>
    <dbReference type="NCBI Taxonomy" id="281375"/>
    <lineage>
        <taxon>Bacteria</taxon>
        <taxon>Pseudomonadati</taxon>
        <taxon>Pseudomonadota</taxon>
        <taxon>Gammaproteobacteria</taxon>
        <taxon>Moraxellales</taxon>
        <taxon>Moraxellaceae</taxon>
        <taxon>Acinetobacter</taxon>
    </lineage>
</organism>
<gene>
    <name evidence="1" type="ORF">SAMN05421749_102402</name>
</gene>
<dbReference type="Pfam" id="PF13689">
    <property type="entry name" value="DUF4154"/>
    <property type="match status" value="1"/>
</dbReference>
<evidence type="ECO:0000313" key="1">
    <source>
        <dbReference type="EMBL" id="SDB95629.1"/>
    </source>
</evidence>
<sequence>MLCLCAIPIAAQAAEEHADALVNGMISYVRWNPSVQQLNFCMVDGQAKYLSNDIFNPPSSLIRPNNVNVSHYSASALLNNANALNRCHILYFVNSADQTQQRIINASNKQALSISEQNQQCATGSAFCLYRSNQQYRFKINMDSLKQSHIQIDSKVLLLSKKYQGAE</sequence>
<evidence type="ECO:0000313" key="2">
    <source>
        <dbReference type="Proteomes" id="UP000242317"/>
    </source>
</evidence>
<evidence type="ECO:0008006" key="3">
    <source>
        <dbReference type="Google" id="ProtNLM"/>
    </source>
</evidence>
<dbReference type="Proteomes" id="UP000242317">
    <property type="component" value="Unassembled WGS sequence"/>
</dbReference>
<dbReference type="EMBL" id="FMYK01000002">
    <property type="protein sequence ID" value="SDB95629.1"/>
    <property type="molecule type" value="Genomic_DNA"/>
</dbReference>
<keyword evidence="2" id="KW-1185">Reference proteome</keyword>
<dbReference type="RefSeq" id="WP_092617038.1">
    <property type="nucleotide sequence ID" value="NZ_FMYK01000002.1"/>
</dbReference>
<name>A0A1G6HMY5_9GAMM</name>
<accession>A0A1G6HMY5</accession>
<reference evidence="2" key="1">
    <citation type="submission" date="2016-09" db="EMBL/GenBank/DDBJ databases">
        <authorList>
            <person name="Varghese N."/>
            <person name="Submissions S."/>
        </authorList>
    </citation>
    <scope>NUCLEOTIDE SEQUENCE [LARGE SCALE GENOMIC DNA]</scope>
    <source>
        <strain evidence="2">ANC 3699</strain>
    </source>
</reference>
<protein>
    <recommendedName>
        <fullName evidence="3">YfiR family protein</fullName>
    </recommendedName>
</protein>
<dbReference type="InterPro" id="IPR025293">
    <property type="entry name" value="YfiR/HmsC-like"/>
</dbReference>